<dbReference type="InterPro" id="IPR006311">
    <property type="entry name" value="TAT_signal"/>
</dbReference>
<reference evidence="7 8" key="1">
    <citation type="submission" date="2021-06" db="EMBL/GenBank/DDBJ databases">
        <title>Rhodobacteraceae bacterium strain HSP-20.</title>
        <authorList>
            <person name="Chen W.-M."/>
        </authorList>
    </citation>
    <scope>NUCLEOTIDE SEQUENCE [LARGE SCALE GENOMIC DNA]</scope>
    <source>
        <strain evidence="7 8">HSP-20</strain>
    </source>
</reference>
<protein>
    <submittedName>
        <fullName evidence="7">ABC transporter substrate-binding protein</fullName>
    </submittedName>
</protein>
<dbReference type="InterPro" id="IPR030678">
    <property type="entry name" value="Peptide/Ni-bd"/>
</dbReference>
<sequence>MIHTDRRGKPLPAHLQRTARTAGGDPVSRREFLAIATAFGATTATAYAMLGLPAPAVAQETPVSGGTLRVGMQVMELKDPRTADWSQIANLERQFLEPLVKYTSDFTFEGKLLESWEVNADATQYTLRLRPGVLWNNGDAFTADDVVFNLIRWCDRGAEGNSMASRFSALIDEATGKARDGAIVKVDDLTVQLNLSAPDIAIIPNMADYPALIVHRSYEETGSNLAANPIGTGPFELESHSVGSAARLVRRTNGAWWGGEVYLDAIEFTDLGNDPTVELNAWAAGDIDLNQQSSENFIDQLDAIGLTRNEIATANTVVARMNVQQAPYTDKRVRQAIQAAVDNAIVLELGISGRGSVAENHHVSPIHPEYAELPKQSRDPERAKALLAEAGMSDYEFDLISIDQDYHQASCDAIAAQVRDAGINIKRTVIPGATFWNDWTKYPFSMTNWNMRPLGVQVLALAYRSGEAWNESAYSNPDFDAKLSQALATADVEARRVIMAELQAMLQDDGILIQPFWQNVYSHNTPRVKGYRVHQTFEMDLGKVWLEA</sequence>
<dbReference type="Gene3D" id="3.90.76.10">
    <property type="entry name" value="Dipeptide-binding Protein, Domain 1"/>
    <property type="match status" value="1"/>
</dbReference>
<dbReference type="PANTHER" id="PTHR30290:SF10">
    <property type="entry name" value="PERIPLASMIC OLIGOPEPTIDE-BINDING PROTEIN-RELATED"/>
    <property type="match status" value="1"/>
</dbReference>
<dbReference type="Gene3D" id="3.40.190.10">
    <property type="entry name" value="Periplasmic binding protein-like II"/>
    <property type="match status" value="1"/>
</dbReference>
<proteinExistence type="inferred from homology"/>
<dbReference type="InterPro" id="IPR039424">
    <property type="entry name" value="SBP_5"/>
</dbReference>
<organism evidence="7 8">
    <name type="scientific">Paragemmobacter amnigenus</name>
    <dbReference type="NCBI Taxonomy" id="2852097"/>
    <lineage>
        <taxon>Bacteria</taxon>
        <taxon>Pseudomonadati</taxon>
        <taxon>Pseudomonadota</taxon>
        <taxon>Alphaproteobacteria</taxon>
        <taxon>Rhodobacterales</taxon>
        <taxon>Paracoccaceae</taxon>
        <taxon>Paragemmobacter</taxon>
    </lineage>
</organism>
<comment type="subcellular location">
    <subcellularLocation>
        <location evidence="1">Periplasm</location>
    </subcellularLocation>
</comment>
<feature type="domain" description="Solute-binding protein family 5" evidence="6">
    <location>
        <begin position="108"/>
        <end position="453"/>
    </location>
</feature>
<evidence type="ECO:0000256" key="2">
    <source>
        <dbReference type="ARBA" id="ARBA00005695"/>
    </source>
</evidence>
<comment type="similarity">
    <text evidence="2">Belongs to the bacterial solute-binding protein 5 family.</text>
</comment>
<evidence type="ECO:0000256" key="3">
    <source>
        <dbReference type="ARBA" id="ARBA00022448"/>
    </source>
</evidence>
<dbReference type="PROSITE" id="PS51318">
    <property type="entry name" value="TAT"/>
    <property type="match status" value="1"/>
</dbReference>
<accession>A0ABS6J884</accession>
<feature type="region of interest" description="Disordered" evidence="5">
    <location>
        <begin position="1"/>
        <end position="24"/>
    </location>
</feature>
<dbReference type="PIRSF" id="PIRSF002741">
    <property type="entry name" value="MppA"/>
    <property type="match status" value="1"/>
</dbReference>
<dbReference type="CDD" id="cd08503">
    <property type="entry name" value="PBP2_NikA_DppA_OppA_like_17"/>
    <property type="match status" value="1"/>
</dbReference>
<evidence type="ECO:0000259" key="6">
    <source>
        <dbReference type="Pfam" id="PF00496"/>
    </source>
</evidence>
<gene>
    <name evidence="7" type="ORF">GU927_019100</name>
</gene>
<keyword evidence="8" id="KW-1185">Reference proteome</keyword>
<evidence type="ECO:0000256" key="5">
    <source>
        <dbReference type="SAM" id="MobiDB-lite"/>
    </source>
</evidence>
<dbReference type="InterPro" id="IPR000914">
    <property type="entry name" value="SBP_5_dom"/>
</dbReference>
<dbReference type="RefSeq" id="WP_161764009.1">
    <property type="nucleotide sequence ID" value="NZ_JAAATX020000016.1"/>
</dbReference>
<name>A0ABS6J884_9RHOB</name>
<evidence type="ECO:0000313" key="8">
    <source>
        <dbReference type="Proteomes" id="UP000731907"/>
    </source>
</evidence>
<dbReference type="EMBL" id="JAAATX020000016">
    <property type="protein sequence ID" value="MBU9699953.1"/>
    <property type="molecule type" value="Genomic_DNA"/>
</dbReference>
<keyword evidence="4" id="KW-0732">Signal</keyword>
<dbReference type="Gene3D" id="3.10.105.10">
    <property type="entry name" value="Dipeptide-binding Protein, Domain 3"/>
    <property type="match status" value="1"/>
</dbReference>
<dbReference type="Proteomes" id="UP000731907">
    <property type="component" value="Unassembled WGS sequence"/>
</dbReference>
<dbReference type="SUPFAM" id="SSF53850">
    <property type="entry name" value="Periplasmic binding protein-like II"/>
    <property type="match status" value="1"/>
</dbReference>
<dbReference type="Pfam" id="PF00496">
    <property type="entry name" value="SBP_bac_5"/>
    <property type="match status" value="1"/>
</dbReference>
<comment type="caution">
    <text evidence="7">The sequence shown here is derived from an EMBL/GenBank/DDBJ whole genome shotgun (WGS) entry which is preliminary data.</text>
</comment>
<keyword evidence="3" id="KW-0813">Transport</keyword>
<evidence type="ECO:0000256" key="4">
    <source>
        <dbReference type="ARBA" id="ARBA00022729"/>
    </source>
</evidence>
<evidence type="ECO:0000256" key="1">
    <source>
        <dbReference type="ARBA" id="ARBA00004418"/>
    </source>
</evidence>
<dbReference type="PANTHER" id="PTHR30290">
    <property type="entry name" value="PERIPLASMIC BINDING COMPONENT OF ABC TRANSPORTER"/>
    <property type="match status" value="1"/>
</dbReference>
<evidence type="ECO:0000313" key="7">
    <source>
        <dbReference type="EMBL" id="MBU9699953.1"/>
    </source>
</evidence>